<dbReference type="Gene3D" id="3.30.450.40">
    <property type="match status" value="1"/>
</dbReference>
<sequence>MTRRWSRPDWQVAALTVSLGVTALVFDGALLAADDRPLLDGFGPLAWASALLVMFALTEGFAIHVRVRRGGHAMSITEIPMVIGLTMLNPLMVVLARTVGAAAGLAILRHQRGRKLAFNIAQISLQATVGIAVFGALGDPADGMNGPRDWLAAYAAMLAADLLAIILLTAVISLHDDPSEWRRLPSAMKGLGLVLIATSIALISAIAIQSSPYTVAILAVLYGVVHVAYRGYVRQSLGNEQVENLYAFTGVLDSSQDTDRLTRMVLEQVRDELRSSDVELILPPDATQPGMRIRLSGQGRIDQTMMYESAPDSWWGPAGAGELILLPADPSRTDGPVDAMAVPVPLGGEVTGVLLVTESLADIATFTAEHLRLLQAMANHAGVALANARLVDRLREEAVEKEHLALHDSLTGLPNRQHVYRLLDAALAAQPDTVTAVLLMDLDRFKEINDGLGHEVGDALLRVVGERLRDRLDGRGTVARLGGDEFAVLIQVTSPEDATALGGELARDLERPVHVDHLTLYARVSIGIALAPEHGRDSGTLLRRADVAMYAAKQARSGVRVYRASDDQNTPHRLALIGDLREAVDADRTLVVFQPKVDPATGTVVGAEALSRWEHPEHGFIAPDLFVPLAEHSGLIRPLTLHVLEIALRNCAVWRRTGHDLHVAVNLSPNTLSDDTLPEVITRLLAENGVPASALTLEITEGTLMADPDGGLVTLERLRRLGIKISIDDFGTGYSSLGRLRDLPIDEVKIDKSFVQKAAHDHHDQAFTRSIVQLGHALGLQVVAEGVEDEATYRHLAAIGCDVVQGYHVSRPLPVDEFTAWLRTTPAHRTAIGDLAVAQT</sequence>
<feature type="transmembrane region" description="Helical" evidence="1">
    <location>
        <begin position="45"/>
        <end position="67"/>
    </location>
</feature>
<gene>
    <name evidence="4" type="ORF">CLV67_12741</name>
</gene>
<feature type="domain" description="GGDEF" evidence="3">
    <location>
        <begin position="433"/>
        <end position="567"/>
    </location>
</feature>
<feature type="domain" description="EAL" evidence="2">
    <location>
        <begin position="573"/>
        <end position="826"/>
    </location>
</feature>
<dbReference type="InterPro" id="IPR000160">
    <property type="entry name" value="GGDEF_dom"/>
</dbReference>
<dbReference type="InterPro" id="IPR029016">
    <property type="entry name" value="GAF-like_dom_sf"/>
</dbReference>
<dbReference type="SUPFAM" id="SSF55073">
    <property type="entry name" value="Nucleotide cyclase"/>
    <property type="match status" value="1"/>
</dbReference>
<dbReference type="GO" id="GO:0071111">
    <property type="term" value="F:cyclic-guanylate-specific phosphodiesterase activity"/>
    <property type="evidence" value="ECO:0007669"/>
    <property type="project" value="InterPro"/>
</dbReference>
<feature type="transmembrane region" description="Helical" evidence="1">
    <location>
        <begin position="186"/>
        <end position="207"/>
    </location>
</feature>
<dbReference type="SUPFAM" id="SSF55781">
    <property type="entry name" value="GAF domain-like"/>
    <property type="match status" value="1"/>
</dbReference>
<dbReference type="InterPro" id="IPR050706">
    <property type="entry name" value="Cyclic-di-GMP_PDE-like"/>
</dbReference>
<feature type="transmembrane region" description="Helical" evidence="1">
    <location>
        <begin position="150"/>
        <end position="174"/>
    </location>
</feature>
<evidence type="ECO:0000313" key="5">
    <source>
        <dbReference type="Proteomes" id="UP000239415"/>
    </source>
</evidence>
<comment type="caution">
    <text evidence="4">The sequence shown here is derived from an EMBL/GenBank/DDBJ whole genome shotgun (WGS) entry which is preliminary data.</text>
</comment>
<keyword evidence="1" id="KW-1133">Transmembrane helix</keyword>
<dbReference type="Pfam" id="PF00563">
    <property type="entry name" value="EAL"/>
    <property type="match status" value="1"/>
</dbReference>
<dbReference type="Gene3D" id="3.30.70.270">
    <property type="match status" value="1"/>
</dbReference>
<dbReference type="Proteomes" id="UP000239415">
    <property type="component" value="Unassembled WGS sequence"/>
</dbReference>
<dbReference type="SUPFAM" id="SSF141868">
    <property type="entry name" value="EAL domain-like"/>
    <property type="match status" value="1"/>
</dbReference>
<dbReference type="RefSeq" id="WP_146169527.1">
    <property type="nucleotide sequence ID" value="NZ_BOMO01000152.1"/>
</dbReference>
<feature type="transmembrane region" description="Helical" evidence="1">
    <location>
        <begin position="87"/>
        <end position="108"/>
    </location>
</feature>
<evidence type="ECO:0000313" key="4">
    <source>
        <dbReference type="EMBL" id="PRX12618.1"/>
    </source>
</evidence>
<dbReference type="OrthoDB" id="23692at2"/>
<dbReference type="PROSITE" id="PS50883">
    <property type="entry name" value="EAL"/>
    <property type="match status" value="1"/>
</dbReference>
<keyword evidence="5" id="KW-1185">Reference proteome</keyword>
<evidence type="ECO:0000259" key="2">
    <source>
        <dbReference type="PROSITE" id="PS50883"/>
    </source>
</evidence>
<protein>
    <submittedName>
        <fullName evidence="4">Diguanylate cyclase (GGDEF)-like protein</fullName>
    </submittedName>
</protein>
<dbReference type="PANTHER" id="PTHR33121:SF71">
    <property type="entry name" value="OXYGEN SENSOR PROTEIN DOSP"/>
    <property type="match status" value="1"/>
</dbReference>
<organism evidence="4 5">
    <name type="scientific">Actinoplanes italicus</name>
    <dbReference type="NCBI Taxonomy" id="113567"/>
    <lineage>
        <taxon>Bacteria</taxon>
        <taxon>Bacillati</taxon>
        <taxon>Actinomycetota</taxon>
        <taxon>Actinomycetes</taxon>
        <taxon>Micromonosporales</taxon>
        <taxon>Micromonosporaceae</taxon>
        <taxon>Actinoplanes</taxon>
    </lineage>
</organism>
<keyword evidence="1" id="KW-0472">Membrane</keyword>
<dbReference type="SMART" id="SM00267">
    <property type="entry name" value="GGDEF"/>
    <property type="match status" value="1"/>
</dbReference>
<dbReference type="PROSITE" id="PS50887">
    <property type="entry name" value="GGDEF"/>
    <property type="match status" value="1"/>
</dbReference>
<evidence type="ECO:0000256" key="1">
    <source>
        <dbReference type="SAM" id="Phobius"/>
    </source>
</evidence>
<dbReference type="Pfam" id="PF01590">
    <property type="entry name" value="GAF"/>
    <property type="match status" value="1"/>
</dbReference>
<dbReference type="InterPro" id="IPR029787">
    <property type="entry name" value="Nucleotide_cyclase"/>
</dbReference>
<accession>A0A2T0JX88</accession>
<dbReference type="CDD" id="cd01948">
    <property type="entry name" value="EAL"/>
    <property type="match status" value="1"/>
</dbReference>
<dbReference type="InterPro" id="IPR001633">
    <property type="entry name" value="EAL_dom"/>
</dbReference>
<dbReference type="CDD" id="cd01949">
    <property type="entry name" value="GGDEF"/>
    <property type="match status" value="1"/>
</dbReference>
<dbReference type="AlphaFoldDB" id="A0A2T0JX88"/>
<proteinExistence type="predicted"/>
<dbReference type="SMART" id="SM00052">
    <property type="entry name" value="EAL"/>
    <property type="match status" value="1"/>
</dbReference>
<dbReference type="NCBIfam" id="TIGR00254">
    <property type="entry name" value="GGDEF"/>
    <property type="match status" value="1"/>
</dbReference>
<feature type="transmembrane region" description="Helical" evidence="1">
    <location>
        <begin position="213"/>
        <end position="232"/>
    </location>
</feature>
<feature type="transmembrane region" description="Helical" evidence="1">
    <location>
        <begin position="12"/>
        <end position="33"/>
    </location>
</feature>
<dbReference type="Gene3D" id="3.20.20.450">
    <property type="entry name" value="EAL domain"/>
    <property type="match status" value="1"/>
</dbReference>
<dbReference type="EMBL" id="PVMZ01000027">
    <property type="protein sequence ID" value="PRX12618.1"/>
    <property type="molecule type" value="Genomic_DNA"/>
</dbReference>
<evidence type="ECO:0000259" key="3">
    <source>
        <dbReference type="PROSITE" id="PS50887"/>
    </source>
</evidence>
<dbReference type="InterPro" id="IPR043128">
    <property type="entry name" value="Rev_trsase/Diguanyl_cyclase"/>
</dbReference>
<keyword evidence="1" id="KW-0812">Transmembrane</keyword>
<dbReference type="InterPro" id="IPR003018">
    <property type="entry name" value="GAF"/>
</dbReference>
<dbReference type="PANTHER" id="PTHR33121">
    <property type="entry name" value="CYCLIC DI-GMP PHOSPHODIESTERASE PDEF"/>
    <property type="match status" value="1"/>
</dbReference>
<dbReference type="InterPro" id="IPR035919">
    <property type="entry name" value="EAL_sf"/>
</dbReference>
<reference evidence="4 5" key="1">
    <citation type="submission" date="2018-03" db="EMBL/GenBank/DDBJ databases">
        <title>Genomic Encyclopedia of Archaeal and Bacterial Type Strains, Phase II (KMG-II): from individual species to whole genera.</title>
        <authorList>
            <person name="Goeker M."/>
        </authorList>
    </citation>
    <scope>NUCLEOTIDE SEQUENCE [LARGE SCALE GENOMIC DNA]</scope>
    <source>
        <strain evidence="4 5">DSM 43146</strain>
    </source>
</reference>
<feature type="transmembrane region" description="Helical" evidence="1">
    <location>
        <begin position="120"/>
        <end position="138"/>
    </location>
</feature>
<name>A0A2T0JX88_9ACTN</name>
<dbReference type="Pfam" id="PF00990">
    <property type="entry name" value="GGDEF"/>
    <property type="match status" value="1"/>
</dbReference>